<dbReference type="PROSITE" id="PS50881">
    <property type="entry name" value="S5_DSRBD"/>
    <property type="match status" value="1"/>
</dbReference>
<dbReference type="GO" id="GO:0003723">
    <property type="term" value="F:RNA binding"/>
    <property type="evidence" value="ECO:0007669"/>
    <property type="project" value="InterPro"/>
</dbReference>
<comment type="subcellular location">
    <subcellularLocation>
        <location evidence="1">Mitochondrion</location>
    </subcellularLocation>
</comment>
<keyword evidence="3 8" id="KW-0689">Ribosomal protein</keyword>
<sequence length="545" mass="61334">MSASRPARCLFNAPLPKLRPLTRRQNFHASTPLPARRRPRFASIKQSELDAAPAKELYPAYSKEERALLGKRYTPEQIAAIEAAEEAVDPDDLKSHGVIRTDLGGLKYMDDLSMTQPVIDKKIMDYRIDPNWTLDQDKIGDEFVAYMDKVIEENPEDVDPEDPEWETKHRPNRLDSLKALQKEMGDPSTFAFAPQVPGDFTKEPGQANVEVAKEVDEDDEEGRDPRDPDGVYTKLRHQTGLTMDDILGLDTKILVSHRVVNQTRLGKIDSMYVLAIAGNGKGRLGIGEAKGQEPEDTNNNAKIAAIKNMQPVPRYEERTIFGDVEGKVSAVEVKLMARPPGFGLRCQKIIFDMAKAVGIHDLSAKVPRSRNKMNTVKATYQALMKQRIPDEIARGRGKKLVDVRKVYYGGRVKYVYVCCILYEYDLMDVENECAYAWTGVMLERKAKLCGKASMTCICITHIIMCGYLINPELLNNDEAIPPLPNFISKLSFITCRDDACHCEPILQFLGRYAILVYGAPTHVLPKPKLALELPWNSTIKLPRMI</sequence>
<dbReference type="InterPro" id="IPR000851">
    <property type="entry name" value="Ribosomal_uS5"/>
</dbReference>
<comment type="caution">
    <text evidence="12">The sequence shown here is derived from an EMBL/GenBank/DDBJ whole genome shotgun (WGS) entry which is preliminary data.</text>
</comment>
<dbReference type="SUPFAM" id="SSF54768">
    <property type="entry name" value="dsRNA-binding domain-like"/>
    <property type="match status" value="1"/>
</dbReference>
<comment type="function">
    <text evidence="6">Component of the mitochondrial ribosome (mitoribosome), a dedicated translation machinery responsible for the synthesis of mitochondrial genome-encoded proteins, including at least some of the essential transmembrane subunits of the mitochondrial respiratory chain. The mitoribosomes are attached to the mitochondrial inner membrane and translation products are cotranslationally integrated into the membrane.</text>
</comment>
<organism evidence="12 13">
    <name type="scientific">Monilinia fructicola</name>
    <name type="common">Brown rot fungus</name>
    <name type="synonym">Ciboria fructicola</name>
    <dbReference type="NCBI Taxonomy" id="38448"/>
    <lineage>
        <taxon>Eukaryota</taxon>
        <taxon>Fungi</taxon>
        <taxon>Dikarya</taxon>
        <taxon>Ascomycota</taxon>
        <taxon>Pezizomycotina</taxon>
        <taxon>Leotiomycetes</taxon>
        <taxon>Helotiales</taxon>
        <taxon>Sclerotiniaceae</taxon>
        <taxon>Monilinia</taxon>
    </lineage>
</organism>
<keyword evidence="13" id="KW-1185">Reference proteome</keyword>
<evidence type="ECO:0000256" key="8">
    <source>
        <dbReference type="PROSITE-ProRule" id="PRU00268"/>
    </source>
</evidence>
<evidence type="ECO:0000256" key="3">
    <source>
        <dbReference type="ARBA" id="ARBA00022980"/>
    </source>
</evidence>
<comment type="similarity">
    <text evidence="2 9">Belongs to the universal ribosomal protein uS5 family.</text>
</comment>
<evidence type="ECO:0000256" key="5">
    <source>
        <dbReference type="ARBA" id="ARBA00023274"/>
    </source>
</evidence>
<dbReference type="InterPro" id="IPR020568">
    <property type="entry name" value="Ribosomal_Su5_D2-typ_SF"/>
</dbReference>
<dbReference type="GO" id="GO:0005763">
    <property type="term" value="C:mitochondrial small ribosomal subunit"/>
    <property type="evidence" value="ECO:0007669"/>
    <property type="project" value="UniProtKB-ARBA"/>
</dbReference>
<dbReference type="GO" id="GO:0003735">
    <property type="term" value="F:structural constituent of ribosome"/>
    <property type="evidence" value="ECO:0007669"/>
    <property type="project" value="UniProtKB-UniRule"/>
</dbReference>
<evidence type="ECO:0000313" key="12">
    <source>
        <dbReference type="EMBL" id="KAA8566023.1"/>
    </source>
</evidence>
<gene>
    <name evidence="12" type="ORF">EYC84_009823</name>
</gene>
<dbReference type="PANTHER" id="PTHR48277:SF1">
    <property type="entry name" value="MITOCHONDRIAL RIBOSOMAL PROTEIN S5"/>
    <property type="match status" value="1"/>
</dbReference>
<dbReference type="Pfam" id="PF00333">
    <property type="entry name" value="Ribosomal_S5"/>
    <property type="match status" value="1"/>
</dbReference>
<dbReference type="InterPro" id="IPR014721">
    <property type="entry name" value="Ribsml_uS5_D2-typ_fold_subgr"/>
</dbReference>
<evidence type="ECO:0000256" key="4">
    <source>
        <dbReference type="ARBA" id="ARBA00023128"/>
    </source>
</evidence>
<evidence type="ECO:0000256" key="1">
    <source>
        <dbReference type="ARBA" id="ARBA00004173"/>
    </source>
</evidence>
<dbReference type="PANTHER" id="PTHR48277">
    <property type="entry name" value="MITOCHONDRIAL RIBOSOMAL PROTEIN S5"/>
    <property type="match status" value="1"/>
</dbReference>
<accession>A0A5M9JCC9</accession>
<feature type="region of interest" description="Disordered" evidence="10">
    <location>
        <begin position="213"/>
        <end position="232"/>
    </location>
</feature>
<protein>
    <recommendedName>
        <fullName evidence="7">Small ribosomal subunit protein uS5m</fullName>
    </recommendedName>
</protein>
<dbReference type="Proteomes" id="UP000322873">
    <property type="component" value="Unassembled WGS sequence"/>
</dbReference>
<dbReference type="InterPro" id="IPR005324">
    <property type="entry name" value="Ribosomal_uS5_C"/>
</dbReference>
<dbReference type="EMBL" id="VICG01000013">
    <property type="protein sequence ID" value="KAA8566023.1"/>
    <property type="molecule type" value="Genomic_DNA"/>
</dbReference>
<keyword evidence="5 8" id="KW-0687">Ribonucleoprotein</keyword>
<evidence type="ECO:0000256" key="10">
    <source>
        <dbReference type="SAM" id="MobiDB-lite"/>
    </source>
</evidence>
<name>A0A5M9JCC9_MONFR</name>
<dbReference type="GO" id="GO:0006412">
    <property type="term" value="P:translation"/>
    <property type="evidence" value="ECO:0007669"/>
    <property type="project" value="InterPro"/>
</dbReference>
<evidence type="ECO:0000259" key="11">
    <source>
        <dbReference type="PROSITE" id="PS50881"/>
    </source>
</evidence>
<reference evidence="12 13" key="1">
    <citation type="submission" date="2019-06" db="EMBL/GenBank/DDBJ databases">
        <title>Genome Sequence of the Brown Rot Fungal Pathogen Monilinia fructicola.</title>
        <authorList>
            <person name="De Miccolis Angelini R.M."/>
            <person name="Landi L."/>
            <person name="Abate D."/>
            <person name="Pollastro S."/>
            <person name="Romanazzi G."/>
            <person name="Faretra F."/>
        </authorList>
    </citation>
    <scope>NUCLEOTIDE SEQUENCE [LARGE SCALE GENOMIC DNA]</scope>
    <source>
        <strain evidence="12 13">Mfrc123</strain>
    </source>
</reference>
<feature type="domain" description="S5 DRBM" evidence="11">
    <location>
        <begin position="249"/>
        <end position="312"/>
    </location>
</feature>
<dbReference type="Gene3D" id="3.30.230.10">
    <property type="match status" value="1"/>
</dbReference>
<dbReference type="SUPFAM" id="SSF54211">
    <property type="entry name" value="Ribosomal protein S5 domain 2-like"/>
    <property type="match status" value="1"/>
</dbReference>
<evidence type="ECO:0000256" key="9">
    <source>
        <dbReference type="RuleBase" id="RU003823"/>
    </source>
</evidence>
<evidence type="ECO:0000313" key="13">
    <source>
        <dbReference type="Proteomes" id="UP000322873"/>
    </source>
</evidence>
<dbReference type="FunFam" id="3.30.230.10:FF:000041">
    <property type="entry name" value="37S ribosomal protein S5"/>
    <property type="match status" value="1"/>
</dbReference>
<dbReference type="Pfam" id="PF03719">
    <property type="entry name" value="Ribosomal_S5_C"/>
    <property type="match status" value="1"/>
</dbReference>
<dbReference type="FunFam" id="3.30.160.20:FF:000022">
    <property type="entry name" value="28S ribosomal protein S5, mitochondrial"/>
    <property type="match status" value="1"/>
</dbReference>
<evidence type="ECO:0000256" key="6">
    <source>
        <dbReference type="ARBA" id="ARBA00037226"/>
    </source>
</evidence>
<dbReference type="AlphaFoldDB" id="A0A5M9JCC9"/>
<keyword evidence="4" id="KW-0496">Mitochondrion</keyword>
<evidence type="ECO:0000256" key="2">
    <source>
        <dbReference type="ARBA" id="ARBA00008945"/>
    </source>
</evidence>
<proteinExistence type="inferred from homology"/>
<dbReference type="InterPro" id="IPR013810">
    <property type="entry name" value="Ribosomal_uS5_N"/>
</dbReference>
<evidence type="ECO:0000256" key="7">
    <source>
        <dbReference type="ARBA" id="ARBA00039335"/>
    </source>
</evidence>
<dbReference type="Gene3D" id="3.30.160.20">
    <property type="match status" value="1"/>
</dbReference>
<dbReference type="VEuPathDB" id="FungiDB:MFRU_022g00250"/>